<dbReference type="PATRIC" id="fig|1227456.3.peg.2332"/>
<dbReference type="AlphaFoldDB" id="M0N4Z3"/>
<dbReference type="EMBL" id="AOME01000056">
    <property type="protein sequence ID" value="EMA52189.1"/>
    <property type="molecule type" value="Genomic_DNA"/>
</dbReference>
<evidence type="ECO:0000313" key="3">
    <source>
        <dbReference type="Proteomes" id="UP000011625"/>
    </source>
</evidence>
<dbReference type="RefSeq" id="WP_005043484.1">
    <property type="nucleotide sequence ID" value="NZ_AOME01000056.1"/>
</dbReference>
<evidence type="ECO:0000313" key="2">
    <source>
        <dbReference type="EMBL" id="EMA52189.1"/>
    </source>
</evidence>
<protein>
    <submittedName>
        <fullName evidence="2">Uncharacterized protein</fullName>
    </submittedName>
</protein>
<organism evidence="2 3">
    <name type="scientific">Halococcus salifodinae DSM 8989</name>
    <dbReference type="NCBI Taxonomy" id="1227456"/>
    <lineage>
        <taxon>Archaea</taxon>
        <taxon>Methanobacteriati</taxon>
        <taxon>Methanobacteriota</taxon>
        <taxon>Stenosarchaea group</taxon>
        <taxon>Halobacteria</taxon>
        <taxon>Halobacteriales</taxon>
        <taxon>Halococcaceae</taxon>
        <taxon>Halococcus</taxon>
    </lineage>
</organism>
<keyword evidence="3" id="KW-1185">Reference proteome</keyword>
<name>M0N4Z3_9EURY</name>
<feature type="transmembrane region" description="Helical" evidence="1">
    <location>
        <begin position="128"/>
        <end position="147"/>
    </location>
</feature>
<dbReference type="STRING" id="1227456.C450_11476"/>
<comment type="caution">
    <text evidence="2">The sequence shown here is derived from an EMBL/GenBank/DDBJ whole genome shotgun (WGS) entry which is preliminary data.</text>
</comment>
<keyword evidence="1" id="KW-1133">Transmembrane helix</keyword>
<feature type="transmembrane region" description="Helical" evidence="1">
    <location>
        <begin position="27"/>
        <end position="56"/>
    </location>
</feature>
<sequence>MADSGGNQQQTTRIQQSSQPSFVIRALWYLLVGWWATGIWLGISWLLNLTIIGIPLGIKMINMVPKVLTLKSTQNTQIVTIGDTGSSVEVHGPSQRSLVVRGVYFLLVGWWASGIWMALAWLVSLTIVGLPLAIWMYNMLPAIVSLYRY</sequence>
<dbReference type="Proteomes" id="UP000011625">
    <property type="component" value="Unassembled WGS sequence"/>
</dbReference>
<proteinExistence type="predicted"/>
<reference evidence="2 3" key="1">
    <citation type="journal article" date="2014" name="PLoS Genet.">
        <title>Phylogenetically driven sequencing of extremely halophilic archaea reveals strategies for static and dynamic osmo-response.</title>
        <authorList>
            <person name="Becker E.A."/>
            <person name="Seitzer P.M."/>
            <person name="Tritt A."/>
            <person name="Larsen D."/>
            <person name="Krusor M."/>
            <person name="Yao A.I."/>
            <person name="Wu D."/>
            <person name="Madern D."/>
            <person name="Eisen J.A."/>
            <person name="Darling A.E."/>
            <person name="Facciotti M.T."/>
        </authorList>
    </citation>
    <scope>NUCLEOTIDE SEQUENCE [LARGE SCALE GENOMIC DNA]</scope>
    <source>
        <strain evidence="2 3">DSM 8989</strain>
    </source>
</reference>
<feature type="transmembrane region" description="Helical" evidence="1">
    <location>
        <begin position="103"/>
        <end position="122"/>
    </location>
</feature>
<dbReference type="OrthoDB" id="196891at2157"/>
<keyword evidence="1" id="KW-0812">Transmembrane</keyword>
<gene>
    <name evidence="2" type="ORF">C450_11476</name>
</gene>
<accession>M0N4Z3</accession>
<evidence type="ECO:0000256" key="1">
    <source>
        <dbReference type="SAM" id="Phobius"/>
    </source>
</evidence>
<keyword evidence="1" id="KW-0472">Membrane</keyword>